<reference evidence="3 4" key="1">
    <citation type="journal article" date="2010" name="J. Bacteriol.">
        <title>Genome sequences of Pelagibaca bermudensis HTCC2601T and Maritimibacter alkaliphilus HTCC2654T, the type strains of two marine Roseobacter genera.</title>
        <authorList>
            <person name="Thrash J.C."/>
            <person name="Cho J.C."/>
            <person name="Ferriera S."/>
            <person name="Johnson J."/>
            <person name="Vergin K.L."/>
            <person name="Giovannoni S.J."/>
        </authorList>
    </citation>
    <scope>NUCLEOTIDE SEQUENCE [LARGE SCALE GENOMIC DNA]</scope>
    <source>
        <strain evidence="3 4">HTCC2654</strain>
    </source>
</reference>
<dbReference type="SUPFAM" id="SSF53300">
    <property type="entry name" value="vWA-like"/>
    <property type="match status" value="1"/>
</dbReference>
<feature type="chain" id="PRO_5002661994" description="VWFA domain-containing protein" evidence="1">
    <location>
        <begin position="20"/>
        <end position="266"/>
    </location>
</feature>
<protein>
    <recommendedName>
        <fullName evidence="2">VWFA domain-containing protein</fullName>
    </recommendedName>
</protein>
<dbReference type="AlphaFoldDB" id="A3VHV1"/>
<dbReference type="CDD" id="cd00198">
    <property type="entry name" value="vWFA"/>
    <property type="match status" value="1"/>
</dbReference>
<sequence length="266" mass="29268">MKTLALLVALILSATPLRAQPILVDLELALMVDVSRSVSYHELEIQRRGYAAALRSDALADAVGSGAMGRIAITYVEWAGSQREIVPWTLIESREDLHAFADALTVTFNPTMRRTSISEALAYATAAINSNDYDGIRRVIDVSGDGPNNQGRHVEEMRDAAISQGIVINGLPLLTQDGLWSLWSIDDLDVYYRDCVIGGPGAFVVPVLGWEDFADAVLQKLVMEVFIGSIPPAEQIIPVQYNEGESYDCLIGEKMWAQRSQDWNMP</sequence>
<organism evidence="3 4">
    <name type="scientific">Maritimibacter alkaliphilus HTCC2654</name>
    <dbReference type="NCBI Taxonomy" id="314271"/>
    <lineage>
        <taxon>Bacteria</taxon>
        <taxon>Pseudomonadati</taxon>
        <taxon>Pseudomonadota</taxon>
        <taxon>Alphaproteobacteria</taxon>
        <taxon>Rhodobacterales</taxon>
        <taxon>Roseobacteraceae</taxon>
        <taxon>Maritimibacter</taxon>
    </lineage>
</organism>
<dbReference type="OrthoDB" id="9792179at2"/>
<feature type="domain" description="VWFA" evidence="2">
    <location>
        <begin position="27"/>
        <end position="168"/>
    </location>
</feature>
<dbReference type="STRING" id="314271.RB2654_08802"/>
<dbReference type="Gene3D" id="3.40.50.410">
    <property type="entry name" value="von Willebrand factor, type A domain"/>
    <property type="match status" value="1"/>
</dbReference>
<dbReference type="Pfam" id="PF06707">
    <property type="entry name" value="DUF1194"/>
    <property type="match status" value="1"/>
</dbReference>
<dbReference type="Proteomes" id="UP000002931">
    <property type="component" value="Unassembled WGS sequence"/>
</dbReference>
<evidence type="ECO:0000259" key="2">
    <source>
        <dbReference type="PROSITE" id="PS50234"/>
    </source>
</evidence>
<name>A3VHV1_9RHOB</name>
<evidence type="ECO:0000313" key="4">
    <source>
        <dbReference type="Proteomes" id="UP000002931"/>
    </source>
</evidence>
<comment type="caution">
    <text evidence="3">The sequence shown here is derived from an EMBL/GenBank/DDBJ whole genome shotgun (WGS) entry which is preliminary data.</text>
</comment>
<dbReference type="eggNOG" id="COG2304">
    <property type="taxonomic scope" value="Bacteria"/>
</dbReference>
<proteinExistence type="predicted"/>
<keyword evidence="4" id="KW-1185">Reference proteome</keyword>
<dbReference type="InterPro" id="IPR002035">
    <property type="entry name" value="VWF_A"/>
</dbReference>
<dbReference type="InterPro" id="IPR036465">
    <property type="entry name" value="vWFA_dom_sf"/>
</dbReference>
<dbReference type="HOGENOM" id="CLU_064451_0_1_5"/>
<evidence type="ECO:0000313" key="3">
    <source>
        <dbReference type="EMBL" id="EAQ12292.1"/>
    </source>
</evidence>
<feature type="signal peptide" evidence="1">
    <location>
        <begin position="1"/>
        <end position="19"/>
    </location>
</feature>
<dbReference type="EMBL" id="AAMT01000009">
    <property type="protein sequence ID" value="EAQ12292.1"/>
    <property type="molecule type" value="Genomic_DNA"/>
</dbReference>
<accession>A3VHV1</accession>
<dbReference type="RefSeq" id="WP_008330618.1">
    <property type="nucleotide sequence ID" value="NZ_CH902578.1"/>
</dbReference>
<dbReference type="InterPro" id="IPR010607">
    <property type="entry name" value="DUF1194"/>
</dbReference>
<keyword evidence="1" id="KW-0732">Signal</keyword>
<gene>
    <name evidence="3" type="ORF">RB2654_08802</name>
</gene>
<dbReference type="PROSITE" id="PS50234">
    <property type="entry name" value="VWFA"/>
    <property type="match status" value="1"/>
</dbReference>
<evidence type="ECO:0000256" key="1">
    <source>
        <dbReference type="SAM" id="SignalP"/>
    </source>
</evidence>